<proteinExistence type="predicted"/>
<gene>
    <name evidence="2" type="ORF">ACFQ24_15035</name>
</gene>
<feature type="signal peptide" evidence="1">
    <location>
        <begin position="1"/>
        <end position="21"/>
    </location>
</feature>
<comment type="caution">
    <text evidence="2">The sequence shown here is derived from an EMBL/GenBank/DDBJ whole genome shotgun (WGS) entry which is preliminary data.</text>
</comment>
<evidence type="ECO:0000313" key="2">
    <source>
        <dbReference type="EMBL" id="MFD1106180.1"/>
    </source>
</evidence>
<organism evidence="2 3">
    <name type="scientific">Sphingobium olei</name>
    <dbReference type="NCBI Taxonomy" id="420955"/>
    <lineage>
        <taxon>Bacteria</taxon>
        <taxon>Pseudomonadati</taxon>
        <taxon>Pseudomonadota</taxon>
        <taxon>Alphaproteobacteria</taxon>
        <taxon>Sphingomonadales</taxon>
        <taxon>Sphingomonadaceae</taxon>
        <taxon>Sphingobium</taxon>
    </lineage>
</organism>
<feature type="chain" id="PRO_5046636403" evidence="1">
    <location>
        <begin position="22"/>
        <end position="160"/>
    </location>
</feature>
<dbReference type="Gene3D" id="2.40.128.260">
    <property type="entry name" value="Type IV secretion system, VirB10/TraB/TrbI"/>
    <property type="match status" value="1"/>
</dbReference>
<dbReference type="EMBL" id="JBHTLS010000130">
    <property type="protein sequence ID" value="MFD1106180.1"/>
    <property type="molecule type" value="Genomic_DNA"/>
</dbReference>
<evidence type="ECO:0000256" key="1">
    <source>
        <dbReference type="SAM" id="SignalP"/>
    </source>
</evidence>
<keyword evidence="1" id="KW-0732">Signal</keyword>
<reference evidence="3" key="1">
    <citation type="journal article" date="2019" name="Int. J. Syst. Evol. Microbiol.">
        <title>The Global Catalogue of Microorganisms (GCM) 10K type strain sequencing project: providing services to taxonomists for standard genome sequencing and annotation.</title>
        <authorList>
            <consortium name="The Broad Institute Genomics Platform"/>
            <consortium name="The Broad Institute Genome Sequencing Center for Infectious Disease"/>
            <person name="Wu L."/>
            <person name="Ma J."/>
        </authorList>
    </citation>
    <scope>NUCLEOTIDE SEQUENCE [LARGE SCALE GENOMIC DNA]</scope>
    <source>
        <strain evidence="3">CCUG 54329</strain>
    </source>
</reference>
<accession>A0ABW3P470</accession>
<protein>
    <submittedName>
        <fullName evidence="2">Uncharacterized protein</fullName>
    </submittedName>
</protein>
<dbReference type="InterPro" id="IPR042217">
    <property type="entry name" value="T4SS_VirB10/TrbI"/>
</dbReference>
<keyword evidence="3" id="KW-1185">Reference proteome</keyword>
<name>A0ABW3P470_9SPHN</name>
<sequence>MIRICASAIVAAIVVCAPAQAQNVYHFAAPEGAGTRYVLPAGTPIVLRTMTQISSKDNRPGERIRLEVAEPVVFGHQTIIPAGSPAIAEVAATQRNGHFGRKGKIEIQLVEVMTPHGPARLTGSGYDEGKSGTVASIGTMLFVTSLGFLIHMWTAPSCKG</sequence>
<dbReference type="RefSeq" id="WP_380912624.1">
    <property type="nucleotide sequence ID" value="NZ_JBHTLS010000130.1"/>
</dbReference>
<evidence type="ECO:0000313" key="3">
    <source>
        <dbReference type="Proteomes" id="UP001597203"/>
    </source>
</evidence>
<dbReference type="Proteomes" id="UP001597203">
    <property type="component" value="Unassembled WGS sequence"/>
</dbReference>